<evidence type="ECO:0000313" key="2">
    <source>
        <dbReference type="EMBL" id="KAI1700689.1"/>
    </source>
</evidence>
<name>A0AAD4QZS2_9BILA</name>
<keyword evidence="1" id="KW-0472">Membrane</keyword>
<dbReference type="EMBL" id="JAKKPZ010000137">
    <property type="protein sequence ID" value="KAI1700689.1"/>
    <property type="molecule type" value="Genomic_DNA"/>
</dbReference>
<feature type="transmembrane region" description="Helical" evidence="1">
    <location>
        <begin position="83"/>
        <end position="99"/>
    </location>
</feature>
<comment type="caution">
    <text evidence="2">The sequence shown here is derived from an EMBL/GenBank/DDBJ whole genome shotgun (WGS) entry which is preliminary data.</text>
</comment>
<organism evidence="2 3">
    <name type="scientific">Ditylenchus destructor</name>
    <dbReference type="NCBI Taxonomy" id="166010"/>
    <lineage>
        <taxon>Eukaryota</taxon>
        <taxon>Metazoa</taxon>
        <taxon>Ecdysozoa</taxon>
        <taxon>Nematoda</taxon>
        <taxon>Chromadorea</taxon>
        <taxon>Rhabditida</taxon>
        <taxon>Tylenchina</taxon>
        <taxon>Tylenchomorpha</taxon>
        <taxon>Sphaerularioidea</taxon>
        <taxon>Anguinidae</taxon>
        <taxon>Anguininae</taxon>
        <taxon>Ditylenchus</taxon>
    </lineage>
</organism>
<keyword evidence="1" id="KW-1133">Transmembrane helix</keyword>
<dbReference type="AlphaFoldDB" id="A0AAD4QZS2"/>
<evidence type="ECO:0000313" key="3">
    <source>
        <dbReference type="Proteomes" id="UP001201812"/>
    </source>
</evidence>
<sequence>MCQRKRASDAETESFCMEKFPLIREMCQRKRAFDYFVGEICFEEKRDVPEKESAIVHSSAGCELTLKNVLWAESFGFKTRQPAGWLVWLLFALLVSFMSG</sequence>
<proteinExistence type="predicted"/>
<protein>
    <submittedName>
        <fullName evidence="2">Uncharacterized protein</fullName>
    </submittedName>
</protein>
<keyword evidence="1" id="KW-0812">Transmembrane</keyword>
<evidence type="ECO:0000256" key="1">
    <source>
        <dbReference type="SAM" id="Phobius"/>
    </source>
</evidence>
<accession>A0AAD4QZS2</accession>
<dbReference type="Proteomes" id="UP001201812">
    <property type="component" value="Unassembled WGS sequence"/>
</dbReference>
<reference evidence="2" key="1">
    <citation type="submission" date="2022-01" db="EMBL/GenBank/DDBJ databases">
        <title>Genome Sequence Resource for Two Populations of Ditylenchus destructor, the Migratory Endoparasitic Phytonematode.</title>
        <authorList>
            <person name="Zhang H."/>
            <person name="Lin R."/>
            <person name="Xie B."/>
        </authorList>
    </citation>
    <scope>NUCLEOTIDE SEQUENCE</scope>
    <source>
        <strain evidence="2">BazhouSP</strain>
    </source>
</reference>
<gene>
    <name evidence="2" type="ORF">DdX_16550</name>
</gene>
<keyword evidence="3" id="KW-1185">Reference proteome</keyword>